<organism evidence="5 6">
    <name type="scientific">Vitis vinifera</name>
    <name type="common">Grape</name>
    <dbReference type="NCBI Taxonomy" id="29760"/>
    <lineage>
        <taxon>Eukaryota</taxon>
        <taxon>Viridiplantae</taxon>
        <taxon>Streptophyta</taxon>
        <taxon>Embryophyta</taxon>
        <taxon>Tracheophyta</taxon>
        <taxon>Spermatophyta</taxon>
        <taxon>Magnoliopsida</taxon>
        <taxon>eudicotyledons</taxon>
        <taxon>Gunneridae</taxon>
        <taxon>Pentapetalae</taxon>
        <taxon>rosids</taxon>
        <taxon>Vitales</taxon>
        <taxon>Vitaceae</taxon>
        <taxon>Viteae</taxon>
        <taxon>Vitis</taxon>
    </lineage>
</organism>
<feature type="region of interest" description="Disordered" evidence="3">
    <location>
        <begin position="404"/>
        <end position="448"/>
    </location>
</feature>
<dbReference type="EMBL" id="QGNW01000135">
    <property type="protein sequence ID" value="RVW92678.1"/>
    <property type="molecule type" value="Genomic_DNA"/>
</dbReference>
<sequence length="882" mass="101492">MDAKALLFIQQGVGNNIFPRIMRASKAKEAWDILQQEFQGDKRTRNVERKPISNENRSDSSRGGGTGRGRARGRDGRRRGRFNYGRKFTNEEGSSFSKCNICKRSSHVEKDCWSKGKPQCFNCKKFGHVQKDCRFKNNQQANCAEEKEVDENMFYACQSVAEQKNNVWFLDSGCTNHMTGNKNIFLDMDTTINSQVKMGNGDLVNVKGKGTIGIQTKVGTKYIRDVLLVPALEQNLLSVGQLVEHGYKLHFENNECTIYDKERRRNLVKKIKMEKNRSFPIIFKYAENAVLRMEDVEEAWLWHRRFGHLNFNSLKMLCQRKMVQGCQTPLKKRMKYVTVVLLGSIIDNHFQRESLGEQRRLYNLKTNKLIISRDVIFDEKAAWNWEEGKILKKTILVDELQTKAPVETGNGSTSTSSPQESPRSVPLSPSIESPTSSSSSPSSTPRKMRSLTDVYERCNLCIVEPQSFEEAIKDEDWRKAMEKEIDVIEKNETWQLVEKPKDKEIIGVKWIFRVKYHSDGRVQRLKARLVAKGYSQQPGVDFHETFAPVARLDTITTIIAVAAQKGWLLYQLDIKSAFLNGKLDGKLEEEIYVEQPEGFVVDGEENKVYKIKKALYGLKQAPRAWYTQIDNYFIENGFIRSKSEPILYVKSKDNFQILIVALYVDDLIFTGNDEKMVEKFRNEMMKKYEMSDMGLLHYFLGIEVYQEEDGVFICQKRYVEHILKKFGMAGCNPVSTPLVVNEKLRKEDGGKKVDETHFRSLVGNLLYLTATRPDIMSAASLLSRFMHYPSHLHLGAAKRVLRYLQGTVELGIKYFRNIEVKLIGHCDSDWGGCIDDMKSTSGHSLLVQVLYLGSQKSKAQWLNHLLKQSIFQLHWQLLKPYG</sequence>
<keyword evidence="2" id="KW-0862">Zinc</keyword>
<dbReference type="InterPro" id="IPR013103">
    <property type="entry name" value="RVT_2"/>
</dbReference>
<dbReference type="AlphaFoldDB" id="A0A438I7J1"/>
<accession>A0A438I7J1</accession>
<feature type="compositionally biased region" description="Low complexity" evidence="3">
    <location>
        <begin position="426"/>
        <end position="445"/>
    </location>
</feature>
<feature type="compositionally biased region" description="Basic and acidic residues" evidence="3">
    <location>
        <begin position="41"/>
        <end position="60"/>
    </location>
</feature>
<dbReference type="SUPFAM" id="SSF56672">
    <property type="entry name" value="DNA/RNA polymerases"/>
    <property type="match status" value="1"/>
</dbReference>
<dbReference type="InterPro" id="IPR036875">
    <property type="entry name" value="Znf_CCHC_sf"/>
</dbReference>
<dbReference type="GO" id="GO:0004190">
    <property type="term" value="F:aspartic-type endopeptidase activity"/>
    <property type="evidence" value="ECO:0007669"/>
    <property type="project" value="UniProtKB-KW"/>
</dbReference>
<dbReference type="InterPro" id="IPR043502">
    <property type="entry name" value="DNA/RNA_pol_sf"/>
</dbReference>
<gene>
    <name evidence="5" type="primary">RE1_944</name>
    <name evidence="5" type="ORF">CK203_041556</name>
</gene>
<feature type="compositionally biased region" description="Basic residues" evidence="3">
    <location>
        <begin position="69"/>
        <end position="81"/>
    </location>
</feature>
<keyword evidence="2" id="KW-0479">Metal-binding</keyword>
<name>A0A438I7J1_VITVI</name>
<dbReference type="Pfam" id="PF25597">
    <property type="entry name" value="SH3_retrovirus"/>
    <property type="match status" value="1"/>
</dbReference>
<dbReference type="Gene3D" id="4.10.60.10">
    <property type="entry name" value="Zinc finger, CCHC-type"/>
    <property type="match status" value="1"/>
</dbReference>
<protein>
    <submittedName>
        <fullName evidence="5">Retrovirus-related Pol polyprotein from transposon RE1</fullName>
    </submittedName>
</protein>
<evidence type="ECO:0000259" key="4">
    <source>
        <dbReference type="PROSITE" id="PS50158"/>
    </source>
</evidence>
<dbReference type="Pfam" id="PF13976">
    <property type="entry name" value="gag_pre-integrs"/>
    <property type="match status" value="1"/>
</dbReference>
<dbReference type="InterPro" id="IPR057670">
    <property type="entry name" value="SH3_retrovirus"/>
</dbReference>
<keyword evidence="1" id="KW-0645">Protease</keyword>
<dbReference type="InterPro" id="IPR025724">
    <property type="entry name" value="GAG-pre-integrase_dom"/>
</dbReference>
<evidence type="ECO:0000313" key="6">
    <source>
        <dbReference type="Proteomes" id="UP000288805"/>
    </source>
</evidence>
<dbReference type="PROSITE" id="PS50158">
    <property type="entry name" value="ZF_CCHC"/>
    <property type="match status" value="1"/>
</dbReference>
<dbReference type="GO" id="GO:0008270">
    <property type="term" value="F:zinc ion binding"/>
    <property type="evidence" value="ECO:0007669"/>
    <property type="project" value="UniProtKB-KW"/>
</dbReference>
<feature type="compositionally biased region" description="Polar residues" evidence="3">
    <location>
        <begin position="409"/>
        <end position="422"/>
    </location>
</feature>
<keyword evidence="1" id="KW-0064">Aspartyl protease</keyword>
<evidence type="ECO:0000256" key="2">
    <source>
        <dbReference type="PROSITE-ProRule" id="PRU00047"/>
    </source>
</evidence>
<feature type="region of interest" description="Disordered" evidence="3">
    <location>
        <begin position="41"/>
        <end position="84"/>
    </location>
</feature>
<proteinExistence type="predicted"/>
<dbReference type="Proteomes" id="UP000288805">
    <property type="component" value="Unassembled WGS sequence"/>
</dbReference>
<reference evidence="5 6" key="1">
    <citation type="journal article" date="2018" name="PLoS Genet.">
        <title>Population sequencing reveals clonal diversity and ancestral inbreeding in the grapevine cultivar Chardonnay.</title>
        <authorList>
            <person name="Roach M.J."/>
            <person name="Johnson D.L."/>
            <person name="Bohlmann J."/>
            <person name="van Vuuren H.J."/>
            <person name="Jones S.J."/>
            <person name="Pretorius I.S."/>
            <person name="Schmidt S.A."/>
            <person name="Borneman A.R."/>
        </authorList>
    </citation>
    <scope>NUCLEOTIDE SEQUENCE [LARGE SCALE GENOMIC DNA]</scope>
    <source>
        <strain evidence="6">cv. Chardonnay</strain>
        <tissue evidence="5">Leaf</tissue>
    </source>
</reference>
<dbReference type="Pfam" id="PF22936">
    <property type="entry name" value="Pol_BBD"/>
    <property type="match status" value="1"/>
</dbReference>
<evidence type="ECO:0000256" key="3">
    <source>
        <dbReference type="SAM" id="MobiDB-lite"/>
    </source>
</evidence>
<keyword evidence="2" id="KW-0863">Zinc-finger</keyword>
<dbReference type="InterPro" id="IPR001878">
    <property type="entry name" value="Znf_CCHC"/>
</dbReference>
<evidence type="ECO:0000313" key="5">
    <source>
        <dbReference type="EMBL" id="RVW92678.1"/>
    </source>
</evidence>
<dbReference type="Pfam" id="PF07727">
    <property type="entry name" value="RVT_2"/>
    <property type="match status" value="1"/>
</dbReference>
<comment type="caution">
    <text evidence="5">The sequence shown here is derived from an EMBL/GenBank/DDBJ whole genome shotgun (WGS) entry which is preliminary data.</text>
</comment>
<dbReference type="PANTHER" id="PTHR11439:SF502">
    <property type="entry name" value="SECRETED RXLR EFFECTOR PROTEIN 161-LIKE"/>
    <property type="match status" value="1"/>
</dbReference>
<evidence type="ECO:0000256" key="1">
    <source>
        <dbReference type="ARBA" id="ARBA00022750"/>
    </source>
</evidence>
<dbReference type="GO" id="GO:0003676">
    <property type="term" value="F:nucleic acid binding"/>
    <property type="evidence" value="ECO:0007669"/>
    <property type="project" value="InterPro"/>
</dbReference>
<dbReference type="SMART" id="SM00343">
    <property type="entry name" value="ZnF_C2HC"/>
    <property type="match status" value="2"/>
</dbReference>
<dbReference type="SUPFAM" id="SSF57756">
    <property type="entry name" value="Retrovirus zinc finger-like domains"/>
    <property type="match status" value="1"/>
</dbReference>
<dbReference type="InterPro" id="IPR054722">
    <property type="entry name" value="PolX-like_BBD"/>
</dbReference>
<dbReference type="PANTHER" id="PTHR11439">
    <property type="entry name" value="GAG-POL-RELATED RETROTRANSPOSON"/>
    <property type="match status" value="1"/>
</dbReference>
<feature type="domain" description="CCHC-type" evidence="4">
    <location>
        <begin position="120"/>
        <end position="134"/>
    </location>
</feature>
<keyword evidence="1" id="KW-0378">Hydrolase</keyword>